<evidence type="ECO:0000313" key="1">
    <source>
        <dbReference type="EMBL" id="CAJ2677035.1"/>
    </source>
</evidence>
<protein>
    <submittedName>
        <fullName evidence="1">Uncharacterized protein</fullName>
    </submittedName>
</protein>
<keyword evidence="2" id="KW-1185">Reference proteome</keyword>
<accession>A0ACB0M6Z5</accession>
<sequence>MSVPKYDVFLSFRGEDTRDNFTSHLYAELCRQNIETFIDNRLDRGEEISPALYKAIQESTIYVIILSEHYASSSWCLDELTEILKCKERCEREVIPVFYKVDPSNVRHQRQSYADDLVKHHQRFGDKVDVWKAALNKVAGLSGWDSEVTRPESTLVEKIAEDILKILNRPVSSDYCDAMTGIDMHIEQIQSLLLLESPTVRIIGIWGMGGIGKTTIATAIFEKLATQFSSRSIVLNVQQEIEKSGLDHVKSKYLTQLLEEEITSSKSNFLCDPRLKRMKVLLVFDDVKDSDQLQDLIGTHRKFGLGSRIILTSRDKQVLMNAGADKIYQVSEMNSQDSLQLFHSFAFKQNRPLEETYVSLSKQVLDYAKGVPLALKVLGSLLYGRTKEAWESELQKLKKLPDHKIFSLLKLSYDGLDEEQKDIFLDIACFHRGQYEKDVAITLDSCGFSAKIGMDVLKDRSLISISKYGKVWMHDLIQEMGHEIVRLQCFDDPGKRSRLWKTSDIYDVLSKNNGKGTDAIKCISLRTLEKLQLHADTFKEMHNLRMINFSLYPENVTFHGFLKSFPDKLKFLHWDCFPQRSLPLSPRNLVTLEMFGSDLEQLWEGNQALPNLKRLNLLNSKKLTRLPDLSFCPNIEEVCLNGCISLTEVYSSSFLNNLYILSVAGCTELKSIDIPSNILSRPSGLVSLSNCYNLETLLISSRTDHVVQFTHSYSYYKFERMEFSQGVWGLFLDTVTVTSLPALGINDFYWLDISNCKSLTSLPAELLNLKYLRKLYLWGCLKLEELPEIKETMENLKVLNLDKTTIRELPSSLDRLVGLEELSLKSCTKLKTIPSSIGNLSKLLTLDLTNCESLETFPSSIFKLKLTELNFRGCPMLRTFPEIPNDCLSSLTKLSLKGSSIVNLPESMTHLSSLKSLNLSDCKLLQCVPKLPPNLNHVLAYDCPSIKRMMLNSRSGSEEGTFEFNLTNSEELDGTCLSNIEEEAYLKINDDAYRSVSFCFPGSAIPDWFCHRCRGHSITIRRDDLYLYLRNRLIGFSLCVVLGRAFPYRFSPSFTYELEFESDGETHFHPNKFEVEYDWRRRQNRRFAQNHTFLWKYELELATIGNGLIDADTITFKILDEHRRPFPTTMMVIECGICPLYAKENNDNSIEEPSGSGDAVCLVDLDLSFGGNYTHNKRRKT</sequence>
<gene>
    <name evidence="1" type="ORF">MILVUS5_LOCUS39632</name>
</gene>
<organism evidence="1 2">
    <name type="scientific">Trifolium pratense</name>
    <name type="common">Red clover</name>
    <dbReference type="NCBI Taxonomy" id="57577"/>
    <lineage>
        <taxon>Eukaryota</taxon>
        <taxon>Viridiplantae</taxon>
        <taxon>Streptophyta</taxon>
        <taxon>Embryophyta</taxon>
        <taxon>Tracheophyta</taxon>
        <taxon>Spermatophyta</taxon>
        <taxon>Magnoliopsida</taxon>
        <taxon>eudicotyledons</taxon>
        <taxon>Gunneridae</taxon>
        <taxon>Pentapetalae</taxon>
        <taxon>rosids</taxon>
        <taxon>fabids</taxon>
        <taxon>Fabales</taxon>
        <taxon>Fabaceae</taxon>
        <taxon>Papilionoideae</taxon>
        <taxon>50 kb inversion clade</taxon>
        <taxon>NPAAA clade</taxon>
        <taxon>Hologalegina</taxon>
        <taxon>IRL clade</taxon>
        <taxon>Trifolieae</taxon>
        <taxon>Trifolium</taxon>
    </lineage>
</organism>
<dbReference type="Proteomes" id="UP001177021">
    <property type="component" value="Unassembled WGS sequence"/>
</dbReference>
<proteinExistence type="predicted"/>
<name>A0ACB0M6Z5_TRIPR</name>
<reference evidence="1" key="1">
    <citation type="submission" date="2023-10" db="EMBL/GenBank/DDBJ databases">
        <authorList>
            <person name="Rodriguez Cubillos JULIANA M."/>
            <person name="De Vega J."/>
        </authorList>
    </citation>
    <scope>NUCLEOTIDE SEQUENCE</scope>
</reference>
<evidence type="ECO:0000313" key="2">
    <source>
        <dbReference type="Proteomes" id="UP001177021"/>
    </source>
</evidence>
<comment type="caution">
    <text evidence="1">The sequence shown here is derived from an EMBL/GenBank/DDBJ whole genome shotgun (WGS) entry which is preliminary data.</text>
</comment>
<dbReference type="EMBL" id="CASHSV030000823">
    <property type="protein sequence ID" value="CAJ2677035.1"/>
    <property type="molecule type" value="Genomic_DNA"/>
</dbReference>